<feature type="region of interest" description="Disordered" evidence="1">
    <location>
        <begin position="29"/>
        <end position="48"/>
    </location>
</feature>
<accession>A0ABT4AE78</accession>
<evidence type="ECO:0000313" key="3">
    <source>
        <dbReference type="EMBL" id="MCY1079978.1"/>
    </source>
</evidence>
<evidence type="ECO:0008006" key="5">
    <source>
        <dbReference type="Google" id="ProtNLM"/>
    </source>
</evidence>
<name>A0ABT4AE78_9BACT</name>
<sequence>MTSAPPVVTGAIPVKVQNTVQVELPRVAHSGQRETAPPQPQSASAAPVIPGRASTSAQVARAEAGEQWISRLLRGGAMCSGGLFLASLALESLPQSETVHVAIDVLRKGAASALLVTPVVRLVVAGTTLGIRGEWKYALYAAGVLGLLALAVGAGLHA</sequence>
<keyword evidence="2" id="KW-0812">Transmembrane</keyword>
<feature type="transmembrane region" description="Helical" evidence="2">
    <location>
        <begin position="137"/>
        <end position="156"/>
    </location>
</feature>
<evidence type="ECO:0000256" key="2">
    <source>
        <dbReference type="SAM" id="Phobius"/>
    </source>
</evidence>
<evidence type="ECO:0000313" key="4">
    <source>
        <dbReference type="Proteomes" id="UP001207654"/>
    </source>
</evidence>
<dbReference type="Proteomes" id="UP001207654">
    <property type="component" value="Unassembled WGS sequence"/>
</dbReference>
<dbReference type="EMBL" id="JAPNKA010000001">
    <property type="protein sequence ID" value="MCY1079978.1"/>
    <property type="molecule type" value="Genomic_DNA"/>
</dbReference>
<reference evidence="3 4" key="1">
    <citation type="submission" date="2022-11" db="EMBL/GenBank/DDBJ databases">
        <title>Minimal conservation of predation-associated metabolite biosynthetic gene clusters underscores biosynthetic potential of Myxococcota including descriptions for ten novel species: Archangium lansinium sp. nov., Myxococcus landrumus sp. nov., Nannocystis bai.</title>
        <authorList>
            <person name="Ahearne A."/>
            <person name="Stevens C."/>
            <person name="Phillips K."/>
        </authorList>
    </citation>
    <scope>NUCLEOTIDE SEQUENCE [LARGE SCALE GENOMIC DNA]</scope>
    <source>
        <strain evidence="3 4">MIWBW</strain>
    </source>
</reference>
<keyword evidence="4" id="KW-1185">Reference proteome</keyword>
<evidence type="ECO:0000256" key="1">
    <source>
        <dbReference type="SAM" id="MobiDB-lite"/>
    </source>
</evidence>
<keyword evidence="2" id="KW-1133">Transmembrane helix</keyword>
<organism evidence="3 4">
    <name type="scientific">Archangium lansingense</name>
    <dbReference type="NCBI Taxonomy" id="2995310"/>
    <lineage>
        <taxon>Bacteria</taxon>
        <taxon>Pseudomonadati</taxon>
        <taxon>Myxococcota</taxon>
        <taxon>Myxococcia</taxon>
        <taxon>Myxococcales</taxon>
        <taxon>Cystobacterineae</taxon>
        <taxon>Archangiaceae</taxon>
        <taxon>Archangium</taxon>
    </lineage>
</organism>
<protein>
    <recommendedName>
        <fullName evidence="5">DUF1634 domain-containing protein</fullName>
    </recommendedName>
</protein>
<comment type="caution">
    <text evidence="3">The sequence shown here is derived from an EMBL/GenBank/DDBJ whole genome shotgun (WGS) entry which is preliminary data.</text>
</comment>
<gene>
    <name evidence="3" type="ORF">OV287_36565</name>
</gene>
<keyword evidence="2" id="KW-0472">Membrane</keyword>
<dbReference type="RefSeq" id="WP_267538662.1">
    <property type="nucleotide sequence ID" value="NZ_JAPNKA010000001.1"/>
</dbReference>
<proteinExistence type="predicted"/>